<feature type="compositionally biased region" description="Basic and acidic residues" evidence="2">
    <location>
        <begin position="483"/>
        <end position="493"/>
    </location>
</feature>
<protein>
    <recommendedName>
        <fullName evidence="1">Protein SDA1</fullName>
    </recommendedName>
</protein>
<name>A0A1D3CWF6_9EIME</name>
<accession>A0A1D3CWF6</accession>
<dbReference type="PANTHER" id="PTHR12730">
    <property type="entry name" value="HSDA/SDA1-RELATED"/>
    <property type="match status" value="1"/>
</dbReference>
<proteinExistence type="inferred from homology"/>
<dbReference type="Pfam" id="PF08158">
    <property type="entry name" value="SDA1_HEAT"/>
    <property type="match status" value="1"/>
</dbReference>
<gene>
    <name evidence="4" type="ORF">cyc_00999</name>
</gene>
<dbReference type="InterPro" id="IPR016024">
    <property type="entry name" value="ARM-type_fold"/>
</dbReference>
<evidence type="ECO:0000313" key="4">
    <source>
        <dbReference type="EMBL" id="OEH75514.1"/>
    </source>
</evidence>
<keyword evidence="1" id="KW-0653">Protein transport</keyword>
<sequence>MLQCYVFWLLLQQRLQKRLVRKQQRIEEQREQWGTTASTAILDLIYDPHSFAEKLFARVRQQRESFGTRVVFLNLLSRLISHHKVLLFNLYPYLQRYMNPTQRLVPALLAVSANAVHAGVPPQEVLPLVKTIADNFVNDTRGEEVITLGLNAIMEICSRNPQCMTAELLGDLLQYTKHKSSKSVSAAARGLLNVFREVCPTMLPKAFLGKEAAIQLQRNTGGPLEFGALTTSTTLSLLPQLEALKRRSKEELQRALRAEDSQPDEDAHGEEIDKEKIEIEQQSTQEATEGGQPPKKKRRLQTAAGDAATKEEISEVQAEADHVPEGGARLLTDADFAALRLLRAKHLAQQVRGGSRKKGGLQVDSERDLKLLKLLTAEEDMDSQAANSSDSSSDSEDSEDETEGHRQEDGFVSERDLEGIAGRKRRRARERAREREEKLQQKKLGGKKWQQDTENKKGSTPQHVKDRRKPLLMIQQSRRLREKKQLSVRDKAANLKKRIKNLKKSQVGKPRRRKR</sequence>
<evidence type="ECO:0000256" key="2">
    <source>
        <dbReference type="SAM" id="MobiDB-lite"/>
    </source>
</evidence>
<dbReference type="InParanoid" id="A0A1D3CWF6"/>
<comment type="caution">
    <text evidence="4">The sequence shown here is derived from an EMBL/GenBank/DDBJ whole genome shotgun (WGS) entry which is preliminary data.</text>
</comment>
<feature type="compositionally biased region" description="Acidic residues" evidence="2">
    <location>
        <begin position="393"/>
        <end position="402"/>
    </location>
</feature>
<evidence type="ECO:0000313" key="5">
    <source>
        <dbReference type="Proteomes" id="UP000095192"/>
    </source>
</evidence>
<evidence type="ECO:0000259" key="3">
    <source>
        <dbReference type="Pfam" id="PF08158"/>
    </source>
</evidence>
<dbReference type="GO" id="GO:0005730">
    <property type="term" value="C:nucleolus"/>
    <property type="evidence" value="ECO:0007669"/>
    <property type="project" value="UniProtKB-SubCell"/>
</dbReference>
<dbReference type="VEuPathDB" id="ToxoDB:cyc_00999"/>
<keyword evidence="1" id="KW-0813">Transport</keyword>
<dbReference type="GO" id="GO:0000055">
    <property type="term" value="P:ribosomal large subunit export from nucleus"/>
    <property type="evidence" value="ECO:0007669"/>
    <property type="project" value="UniProtKB-UniRule"/>
</dbReference>
<dbReference type="SUPFAM" id="SSF48371">
    <property type="entry name" value="ARM repeat"/>
    <property type="match status" value="1"/>
</dbReference>
<organism evidence="4 5">
    <name type="scientific">Cyclospora cayetanensis</name>
    <dbReference type="NCBI Taxonomy" id="88456"/>
    <lineage>
        <taxon>Eukaryota</taxon>
        <taxon>Sar</taxon>
        <taxon>Alveolata</taxon>
        <taxon>Apicomplexa</taxon>
        <taxon>Conoidasida</taxon>
        <taxon>Coccidia</taxon>
        <taxon>Eucoccidiorida</taxon>
        <taxon>Eimeriorina</taxon>
        <taxon>Eimeriidae</taxon>
        <taxon>Cyclospora</taxon>
    </lineage>
</organism>
<feature type="compositionally biased region" description="Basic and acidic residues" evidence="2">
    <location>
        <begin position="431"/>
        <end position="440"/>
    </location>
</feature>
<feature type="domain" description="SDA1 N-terminal" evidence="3">
    <location>
        <begin position="18"/>
        <end position="179"/>
    </location>
</feature>
<dbReference type="GO" id="GO:0042273">
    <property type="term" value="P:ribosomal large subunit biogenesis"/>
    <property type="evidence" value="ECO:0007669"/>
    <property type="project" value="UniProtKB-UniRule"/>
</dbReference>
<dbReference type="AlphaFoldDB" id="A0A1D3CWF6"/>
<dbReference type="EMBL" id="JROU02001707">
    <property type="protein sequence ID" value="OEH75514.1"/>
    <property type="molecule type" value="Genomic_DNA"/>
</dbReference>
<dbReference type="GO" id="GO:0015031">
    <property type="term" value="P:protein transport"/>
    <property type="evidence" value="ECO:0007669"/>
    <property type="project" value="UniProtKB-KW"/>
</dbReference>
<reference evidence="4 5" key="1">
    <citation type="journal article" date="2016" name="BMC Genomics">
        <title>Comparative genomics reveals Cyclospora cayetanensis possesses coccidia-like metabolism and invasion components but unique surface antigens.</title>
        <authorList>
            <person name="Liu S."/>
            <person name="Wang L."/>
            <person name="Zheng H."/>
            <person name="Xu Z."/>
            <person name="Roellig D.M."/>
            <person name="Li N."/>
            <person name="Frace M.A."/>
            <person name="Tang K."/>
            <person name="Arrowood M.J."/>
            <person name="Moss D.M."/>
            <person name="Zhang L."/>
            <person name="Feng Y."/>
            <person name="Xiao L."/>
        </authorList>
    </citation>
    <scope>NUCLEOTIDE SEQUENCE [LARGE SCALE GENOMIC DNA]</scope>
    <source>
        <strain evidence="4 5">CHN_HEN01</strain>
    </source>
</reference>
<feature type="compositionally biased region" description="Basic and acidic residues" evidence="2">
    <location>
        <begin position="403"/>
        <end position="418"/>
    </location>
</feature>
<feature type="compositionally biased region" description="Basic and acidic residues" evidence="2">
    <location>
        <begin position="252"/>
        <end position="279"/>
    </location>
</feature>
<comment type="subcellular location">
    <subcellularLocation>
        <location evidence="1">Nucleus</location>
        <location evidence="1">Nucleolus</location>
    </subcellularLocation>
</comment>
<keyword evidence="1" id="KW-0690">Ribosome biogenesis</keyword>
<comment type="function">
    <text evidence="1">Required for 60S pre-ribosomal subunits export to the cytoplasm.</text>
</comment>
<feature type="region of interest" description="Disordered" evidence="2">
    <location>
        <begin position="252"/>
        <end position="325"/>
    </location>
</feature>
<feature type="region of interest" description="Disordered" evidence="2">
    <location>
        <begin position="374"/>
        <end position="515"/>
    </location>
</feature>
<keyword evidence="5" id="KW-1185">Reference proteome</keyword>
<dbReference type="InterPro" id="IPR012977">
    <property type="entry name" value="SDA1_N"/>
</dbReference>
<feature type="compositionally biased region" description="Basic residues" evidence="2">
    <location>
        <begin position="494"/>
        <end position="503"/>
    </location>
</feature>
<evidence type="ECO:0000256" key="1">
    <source>
        <dbReference type="RuleBase" id="RU365057"/>
    </source>
</evidence>
<feature type="compositionally biased region" description="Basic and acidic residues" evidence="2">
    <location>
        <begin position="308"/>
        <end position="324"/>
    </location>
</feature>
<comment type="similarity">
    <text evidence="1">Belongs to the SDA1 family.</text>
</comment>
<dbReference type="InterPro" id="IPR027312">
    <property type="entry name" value="Sda1"/>
</dbReference>
<keyword evidence="1" id="KW-0539">Nucleus</keyword>
<dbReference type="Proteomes" id="UP000095192">
    <property type="component" value="Unassembled WGS sequence"/>
</dbReference>
<dbReference type="PANTHER" id="PTHR12730:SF0">
    <property type="entry name" value="PROTEIN SDA1 HOMOLOG"/>
    <property type="match status" value="1"/>
</dbReference>
<dbReference type="VEuPathDB" id="ToxoDB:LOC34618082"/>